<protein>
    <submittedName>
        <fullName evidence="3">Uncharacterized protein</fullName>
    </submittedName>
</protein>
<sequence length="107" mass="12369">MRVLCILLCLFPYVIPQCNNCVLVVTCYDGSFDSSSSTFYDGILTTTISTDANGCEVITNITCAEEPGYVPTNPEQYQYLYNQDDRLDDHEYFKVYVRLEYIMFYMS</sequence>
<proteinExistence type="predicted"/>
<evidence type="ECO:0000256" key="1">
    <source>
        <dbReference type="SAM" id="SignalP"/>
    </source>
</evidence>
<accession>A0A914DAP7</accession>
<keyword evidence="2" id="KW-1185">Reference proteome</keyword>
<feature type="chain" id="PRO_5037915632" evidence="1">
    <location>
        <begin position="17"/>
        <end position="107"/>
    </location>
</feature>
<dbReference type="WBParaSite" id="ACRNAN_scaffold2207.g11688.t1">
    <property type="protein sequence ID" value="ACRNAN_scaffold2207.g11688.t1"/>
    <property type="gene ID" value="ACRNAN_scaffold2207.g11688"/>
</dbReference>
<name>A0A914DAP7_9BILA</name>
<feature type="signal peptide" evidence="1">
    <location>
        <begin position="1"/>
        <end position="16"/>
    </location>
</feature>
<organism evidence="2 3">
    <name type="scientific">Acrobeloides nanus</name>
    <dbReference type="NCBI Taxonomy" id="290746"/>
    <lineage>
        <taxon>Eukaryota</taxon>
        <taxon>Metazoa</taxon>
        <taxon>Ecdysozoa</taxon>
        <taxon>Nematoda</taxon>
        <taxon>Chromadorea</taxon>
        <taxon>Rhabditida</taxon>
        <taxon>Tylenchina</taxon>
        <taxon>Cephalobomorpha</taxon>
        <taxon>Cephaloboidea</taxon>
        <taxon>Cephalobidae</taxon>
        <taxon>Acrobeloides</taxon>
    </lineage>
</organism>
<keyword evidence="1" id="KW-0732">Signal</keyword>
<reference evidence="3" key="1">
    <citation type="submission" date="2022-11" db="UniProtKB">
        <authorList>
            <consortium name="WormBaseParasite"/>
        </authorList>
    </citation>
    <scope>IDENTIFICATION</scope>
</reference>
<evidence type="ECO:0000313" key="3">
    <source>
        <dbReference type="WBParaSite" id="ACRNAN_scaffold2207.g11688.t1"/>
    </source>
</evidence>
<evidence type="ECO:0000313" key="2">
    <source>
        <dbReference type="Proteomes" id="UP000887540"/>
    </source>
</evidence>
<dbReference type="AlphaFoldDB" id="A0A914DAP7"/>
<dbReference type="Proteomes" id="UP000887540">
    <property type="component" value="Unplaced"/>
</dbReference>